<keyword evidence="5" id="KW-1185">Reference proteome</keyword>
<dbReference type="OrthoDB" id="9772924at2"/>
<dbReference type="GO" id="GO:0015833">
    <property type="term" value="P:peptide transport"/>
    <property type="evidence" value="ECO:0007669"/>
    <property type="project" value="TreeGrafter"/>
</dbReference>
<dbReference type="InterPro" id="IPR000914">
    <property type="entry name" value="SBP_5_dom"/>
</dbReference>
<sequence>MSKVMFAFLMLALVVAAPAAELVIAVSTEPPGLDPTTNSAGVIKLLLHHNLYENLVQVDETGDLHGQIASAWEISPDGLVYTFHLREGIRFHDGTPCDADAVRKSFLRTMDPQTGHPHREYFAGVDAIESPDGRTVRFQLRAPDASFLTVLALGDSVIVPPGREDLAGNPVGTGPFRFEEWRPGYSLRLVRWSDYYLPALPVLEALTFRFITDPAAQLAALRAGDVDLVAEVVPEIAATLTQDPQLRVVSQPQDLVQILATNTARAPFSDLRVRQALAHAVDREQLISLVYYGFASPVGSHLAPSVPYYADMTWVYPYDPATARDLLAAAGYPRGFSATLTLPGNYPQHVRTGELLAAQLGEVGIRLELQIVDWGTWLDRVYGQADYDLTVVAQIGRLDPAPILRAYGPDRPDYYFRRGWSSPELDELLRRGIAVADPDERQRIYAAAQYILATEAVNVFLVAPHQILVQRAGVTGVKILPHYVLDFTAAAKG</sequence>
<feature type="signal peptide" evidence="2">
    <location>
        <begin position="1"/>
        <end position="19"/>
    </location>
</feature>
<feature type="chain" id="PRO_5016077686" evidence="2">
    <location>
        <begin position="20"/>
        <end position="493"/>
    </location>
</feature>
<gene>
    <name evidence="4" type="ORF">BARAN1_0991</name>
</gene>
<reference evidence="5" key="1">
    <citation type="submission" date="2018-05" db="EMBL/GenBank/DDBJ databases">
        <authorList>
            <person name="Hao L."/>
        </authorList>
    </citation>
    <scope>NUCLEOTIDE SEQUENCE [LARGE SCALE GENOMIC DNA]</scope>
</reference>
<evidence type="ECO:0000313" key="4">
    <source>
        <dbReference type="EMBL" id="SQD93015.1"/>
    </source>
</evidence>
<dbReference type="PANTHER" id="PTHR30290">
    <property type="entry name" value="PERIPLASMIC BINDING COMPONENT OF ABC TRANSPORTER"/>
    <property type="match status" value="1"/>
</dbReference>
<dbReference type="RefSeq" id="WP_122031425.1">
    <property type="nucleotide sequence ID" value="NZ_LS483254.1"/>
</dbReference>
<dbReference type="SUPFAM" id="SSF53850">
    <property type="entry name" value="Periplasmic binding protein-like II"/>
    <property type="match status" value="1"/>
</dbReference>
<feature type="domain" description="Solute-binding protein family 5" evidence="3">
    <location>
        <begin position="64"/>
        <end position="400"/>
    </location>
</feature>
<evidence type="ECO:0000256" key="1">
    <source>
        <dbReference type="ARBA" id="ARBA00022729"/>
    </source>
</evidence>
<evidence type="ECO:0000313" key="5">
    <source>
        <dbReference type="Proteomes" id="UP000249818"/>
    </source>
</evidence>
<dbReference type="GO" id="GO:1904680">
    <property type="term" value="F:peptide transmembrane transporter activity"/>
    <property type="evidence" value="ECO:0007669"/>
    <property type="project" value="TreeGrafter"/>
</dbReference>
<accession>A0A2X3MLJ5</accession>
<proteinExistence type="predicted"/>
<dbReference type="KEGG" id="bana:BARAN1_0991"/>
<dbReference type="GO" id="GO:0042597">
    <property type="term" value="C:periplasmic space"/>
    <property type="evidence" value="ECO:0007669"/>
    <property type="project" value="UniProtKB-ARBA"/>
</dbReference>
<keyword evidence="1 2" id="KW-0732">Signal</keyword>
<dbReference type="PIRSF" id="PIRSF002741">
    <property type="entry name" value="MppA"/>
    <property type="match status" value="1"/>
</dbReference>
<dbReference type="InterPro" id="IPR030678">
    <property type="entry name" value="Peptide/Ni-bd"/>
</dbReference>
<organism evidence="4 5">
    <name type="scientific">Candidatus Bipolaricaulis anaerobius</name>
    <dbReference type="NCBI Taxonomy" id="2026885"/>
    <lineage>
        <taxon>Bacteria</taxon>
        <taxon>Candidatus Bipolaricaulota</taxon>
        <taxon>Candidatus Bipolaricaulia</taxon>
        <taxon>Candidatus Bipolaricaulales</taxon>
        <taxon>Candidatus Bipolaricaulaceae</taxon>
        <taxon>Candidatus Bipolaricaulis</taxon>
    </lineage>
</organism>
<dbReference type="Gene3D" id="3.90.76.10">
    <property type="entry name" value="Dipeptide-binding Protein, Domain 1"/>
    <property type="match status" value="1"/>
</dbReference>
<dbReference type="InterPro" id="IPR039424">
    <property type="entry name" value="SBP_5"/>
</dbReference>
<dbReference type="Gene3D" id="3.10.105.10">
    <property type="entry name" value="Dipeptide-binding Protein, Domain 3"/>
    <property type="match status" value="1"/>
</dbReference>
<dbReference type="Proteomes" id="UP000249818">
    <property type="component" value="Chromosome BARAN1"/>
</dbReference>
<evidence type="ECO:0000256" key="2">
    <source>
        <dbReference type="SAM" id="SignalP"/>
    </source>
</evidence>
<dbReference type="AlphaFoldDB" id="A0A2X3MLJ5"/>
<name>A0A2X3MLJ5_9BACT</name>
<protein>
    <submittedName>
        <fullName evidence="4">ABC-type dipeptide transport system, periplasmic component</fullName>
    </submittedName>
</protein>
<dbReference type="PANTHER" id="PTHR30290:SF38">
    <property type="entry name" value="D,D-DIPEPTIDE-BINDING PERIPLASMIC PROTEIN DDPA-RELATED"/>
    <property type="match status" value="1"/>
</dbReference>
<dbReference type="Pfam" id="PF00496">
    <property type="entry name" value="SBP_bac_5"/>
    <property type="match status" value="1"/>
</dbReference>
<evidence type="ECO:0000259" key="3">
    <source>
        <dbReference type="Pfam" id="PF00496"/>
    </source>
</evidence>
<dbReference type="Gene3D" id="3.40.190.10">
    <property type="entry name" value="Periplasmic binding protein-like II"/>
    <property type="match status" value="1"/>
</dbReference>
<dbReference type="GO" id="GO:0043190">
    <property type="term" value="C:ATP-binding cassette (ABC) transporter complex"/>
    <property type="evidence" value="ECO:0007669"/>
    <property type="project" value="InterPro"/>
</dbReference>
<dbReference type="EMBL" id="LS483254">
    <property type="protein sequence ID" value="SQD93015.1"/>
    <property type="molecule type" value="Genomic_DNA"/>
</dbReference>